<dbReference type="Gene3D" id="1.25.40.420">
    <property type="match status" value="1"/>
</dbReference>
<dbReference type="InterPro" id="IPR006652">
    <property type="entry name" value="Kelch_1"/>
</dbReference>
<dbReference type="FunFam" id="1.25.40.420:FF:000001">
    <property type="entry name" value="Kelch-like family member 12"/>
    <property type="match status" value="1"/>
</dbReference>
<evidence type="ECO:0000256" key="1">
    <source>
        <dbReference type="ARBA" id="ARBA00022441"/>
    </source>
</evidence>
<dbReference type="RefSeq" id="XP_022339412.1">
    <property type="nucleotide sequence ID" value="XM_022483704.1"/>
</dbReference>
<feature type="domain" description="BTB" evidence="3">
    <location>
        <begin position="41"/>
        <end position="108"/>
    </location>
</feature>
<dbReference type="KEGG" id="cvn:111134570"/>
<dbReference type="Gene3D" id="3.30.710.10">
    <property type="entry name" value="Potassium Channel Kv1.1, Chain A"/>
    <property type="match status" value="1"/>
</dbReference>
<dbReference type="Gene3D" id="2.120.10.80">
    <property type="entry name" value="Kelch-type beta propeller"/>
    <property type="match status" value="1"/>
</dbReference>
<evidence type="ECO:0000313" key="4">
    <source>
        <dbReference type="Proteomes" id="UP000694844"/>
    </source>
</evidence>
<protein>
    <submittedName>
        <fullName evidence="5 6">Kelch-like protein 24</fullName>
    </submittedName>
</protein>
<name>A0A8B8EFJ5_CRAVI</name>
<evidence type="ECO:0000256" key="2">
    <source>
        <dbReference type="ARBA" id="ARBA00022737"/>
    </source>
</evidence>
<dbReference type="PANTHER" id="PTHR45632:SF5">
    <property type="entry name" value="KELCH-LIKE PROTEIN 22"/>
    <property type="match status" value="1"/>
</dbReference>
<dbReference type="SMART" id="SM00225">
    <property type="entry name" value="BTB"/>
    <property type="match status" value="1"/>
</dbReference>
<dbReference type="AlphaFoldDB" id="A0A8B8EFJ5"/>
<gene>
    <name evidence="5 6" type="primary">LOC111134570</name>
</gene>
<proteinExistence type="predicted"/>
<keyword evidence="1" id="KW-0880">Kelch repeat</keyword>
<organism evidence="4 6">
    <name type="scientific">Crassostrea virginica</name>
    <name type="common">Eastern oyster</name>
    <dbReference type="NCBI Taxonomy" id="6565"/>
    <lineage>
        <taxon>Eukaryota</taxon>
        <taxon>Metazoa</taxon>
        <taxon>Spiralia</taxon>
        <taxon>Lophotrochozoa</taxon>
        <taxon>Mollusca</taxon>
        <taxon>Bivalvia</taxon>
        <taxon>Autobranchia</taxon>
        <taxon>Pteriomorphia</taxon>
        <taxon>Ostreida</taxon>
        <taxon>Ostreoidea</taxon>
        <taxon>Ostreidae</taxon>
        <taxon>Crassostrea</taxon>
    </lineage>
</organism>
<dbReference type="InterPro" id="IPR015915">
    <property type="entry name" value="Kelch-typ_b-propeller"/>
</dbReference>
<dbReference type="SUPFAM" id="SSF54695">
    <property type="entry name" value="POZ domain"/>
    <property type="match status" value="1"/>
</dbReference>
<sequence>MTEELNCVEEIEVGTSTFPQLQFLTHLSSGLEGVLNSTQHADVTIQVEDREYPCHKVILTAMSPYFEAMFTHNMKENRESVVRLHDIEPDIFENLRTFMYTGKAVVREDNAEKIFRASSLMQIPCLQERCEEFLLSQISHENCIGIWKIAKAHACKKLSEKAWATILENFQTVCTTEDFLHLEIDEVVCIVSDDYLKSPSEEFICDVAFEWIDYDKERRATSVCDLVPALRIPLVSPDYLFHVFDPNIIVQNSPQCRAVLREALRYHTCHSKRQDFTSIRCTRRMTSKSDDVLIVIGGLLSTTPRYQTTKEVLCYSFQQNKWFYLPSLPYDPGYEFAACTHGDSIFVSGGWLKLQGLAEFKTNKNEWKICETMTNGRCGHVMVSVAHSIFVLGGRDGRAPAMTNIEEFNLLTEKWSMAGDLHVGVRSTSASTIGEKIFIFGGITESDKDTMSVQCFDTRLHCTSIIGDLPFTCRLTRTVSLDMSVYVLAPDGRVLEFCDPTLSIISYNVSRPRSRCDSSDSTDVTVTSTEPYTVTTTLAPVLGKLLCRIPNFSQHHFEVIQHRGDVLLVGGKTPDNTILKNIIQINVHNKGDIKITDQTPLEMPSARWCFGCVKTVVPRDYLNNEIRN</sequence>
<accession>A0A8B8EFJ5</accession>
<dbReference type="SMART" id="SM00875">
    <property type="entry name" value="BACK"/>
    <property type="match status" value="1"/>
</dbReference>
<dbReference type="PANTHER" id="PTHR45632">
    <property type="entry name" value="LD33804P"/>
    <property type="match status" value="1"/>
</dbReference>
<dbReference type="InterPro" id="IPR011333">
    <property type="entry name" value="SKP1/BTB/POZ_sf"/>
</dbReference>
<keyword evidence="2" id="KW-0677">Repeat</keyword>
<dbReference type="Pfam" id="PF07707">
    <property type="entry name" value="BACK"/>
    <property type="match status" value="1"/>
</dbReference>
<dbReference type="SUPFAM" id="SSF117281">
    <property type="entry name" value="Kelch motif"/>
    <property type="match status" value="1"/>
</dbReference>
<dbReference type="GeneID" id="111134570"/>
<evidence type="ECO:0000259" key="3">
    <source>
        <dbReference type="PROSITE" id="PS50097"/>
    </source>
</evidence>
<dbReference type="InterPro" id="IPR000210">
    <property type="entry name" value="BTB/POZ_dom"/>
</dbReference>
<evidence type="ECO:0000313" key="6">
    <source>
        <dbReference type="RefSeq" id="XP_022339412.1"/>
    </source>
</evidence>
<dbReference type="Pfam" id="PF00651">
    <property type="entry name" value="BTB"/>
    <property type="match status" value="1"/>
</dbReference>
<dbReference type="RefSeq" id="XP_022339411.1">
    <property type="nucleotide sequence ID" value="XM_022483703.1"/>
</dbReference>
<dbReference type="SMART" id="SM00612">
    <property type="entry name" value="Kelch"/>
    <property type="match status" value="3"/>
</dbReference>
<reference evidence="5 6" key="1">
    <citation type="submission" date="2025-04" db="UniProtKB">
        <authorList>
            <consortium name="RefSeq"/>
        </authorList>
    </citation>
    <scope>IDENTIFICATION</scope>
    <source>
        <tissue evidence="5 6">Whole sample</tissue>
    </source>
</reference>
<dbReference type="OrthoDB" id="6100350at2759"/>
<keyword evidence="4" id="KW-1185">Reference proteome</keyword>
<dbReference type="InterPro" id="IPR011705">
    <property type="entry name" value="BACK"/>
</dbReference>
<dbReference type="Pfam" id="PF24681">
    <property type="entry name" value="Kelch_KLHDC2_KLHL20_DRC7"/>
    <property type="match status" value="1"/>
</dbReference>
<dbReference type="PROSITE" id="PS50097">
    <property type="entry name" value="BTB"/>
    <property type="match status" value="1"/>
</dbReference>
<evidence type="ECO:0000313" key="5">
    <source>
        <dbReference type="RefSeq" id="XP_022339411.1"/>
    </source>
</evidence>
<dbReference type="Proteomes" id="UP000694844">
    <property type="component" value="Chromosome 5"/>
</dbReference>